<dbReference type="InterPro" id="IPR022029">
    <property type="entry name" value="YoaR-like_PG-bd"/>
</dbReference>
<proteinExistence type="predicted"/>
<dbReference type="AlphaFoldDB" id="A0A1D7XM75"/>
<dbReference type="KEGG" id="ctae:BGI42_12070"/>
<dbReference type="PANTHER" id="PTHR35788:SF1">
    <property type="entry name" value="EXPORTED PROTEIN"/>
    <property type="match status" value="1"/>
</dbReference>
<reference evidence="6" key="1">
    <citation type="submission" date="2016-09" db="EMBL/GenBank/DDBJ databases">
        <title>Genomics of Clostridium taeniosporum, an organism which forms endospores with ribbon-like appendages.</title>
        <authorList>
            <person name="Walker J.R."/>
        </authorList>
    </citation>
    <scope>NUCLEOTIDE SEQUENCE [LARGE SCALE GENOMIC DNA]</scope>
    <source>
        <strain evidence="6">1/k</strain>
    </source>
</reference>
<keyword evidence="3" id="KW-1133">Transmembrane helix</keyword>
<organism evidence="5 6">
    <name type="scientific">Clostridium taeniosporum</name>
    <dbReference type="NCBI Taxonomy" id="394958"/>
    <lineage>
        <taxon>Bacteria</taxon>
        <taxon>Bacillati</taxon>
        <taxon>Bacillota</taxon>
        <taxon>Clostridia</taxon>
        <taxon>Eubacteriales</taxon>
        <taxon>Clostridiaceae</taxon>
        <taxon>Clostridium</taxon>
    </lineage>
</organism>
<dbReference type="Pfam" id="PF12229">
    <property type="entry name" value="PG_binding_4"/>
    <property type="match status" value="1"/>
</dbReference>
<evidence type="ECO:0000259" key="4">
    <source>
        <dbReference type="PROSITE" id="PS51109"/>
    </source>
</evidence>
<dbReference type="SMART" id="SM01208">
    <property type="entry name" value="G5"/>
    <property type="match status" value="1"/>
</dbReference>
<feature type="domain" description="G5" evidence="4">
    <location>
        <begin position="391"/>
        <end position="470"/>
    </location>
</feature>
<gene>
    <name evidence="5" type="ORF">BGI42_12070</name>
</gene>
<dbReference type="InterPro" id="IPR007391">
    <property type="entry name" value="Vancomycin_resist_VanW"/>
</dbReference>
<evidence type="ECO:0000313" key="6">
    <source>
        <dbReference type="Proteomes" id="UP000094652"/>
    </source>
</evidence>
<protein>
    <submittedName>
        <fullName evidence="5">Vanomycin resistance protein VanB</fullName>
    </submittedName>
</protein>
<dbReference type="PROSITE" id="PS51109">
    <property type="entry name" value="G5"/>
    <property type="match status" value="1"/>
</dbReference>
<dbReference type="InterPro" id="IPR052913">
    <property type="entry name" value="Glycopeptide_resist_protein"/>
</dbReference>
<dbReference type="Proteomes" id="UP000094652">
    <property type="component" value="Chromosome"/>
</dbReference>
<sequence length="509" mass="55937">MNQDNERRGKVLKKVFGNNKKKIIMLVCTILVIISALFTGYFLSINKIVKEWNNKIYLGVEVQGVNIGGMTKEEAREKLAQDLQGEINDKKAIVKIGKSEFELLYSEISPVYDLDNVVNEALNFGKNDSVLKKYSYIKNNGNDKHEIDLNLSYDEEKLKSYEEKIKNEVEEKPKDATLSIDGNSFQVVNDVVGKSINIDEFHKKLKEAISSDINEDVVVSIDLESVQPKIKSKDLSKINGIIGSYSSNYGTSSEGRSANIELATKSINGTILMPGEAFSFNEVVGPRTVKRGYKEAATYVGNKVEPGIGGGICQVSTSLYRAAMHANIRSLERRNHSMSVGYAKPGLDATVSYGDIDYKFKNTYGSPIYIQGSTYNKVMTYNIYGDVASLGGKTYDMENEIIQTIEPTVKVVEDPTLPEGKEVTENGGMTGYKANSYQLTYENGTQVNKELISTDYYTSVDIIVKKGPQPLIPPAGADQQPVAPGQTPPTTPPAAPQVPGDVVTPPVAQ</sequence>
<dbReference type="Pfam" id="PF04294">
    <property type="entry name" value="VanW"/>
    <property type="match status" value="1"/>
</dbReference>
<evidence type="ECO:0000256" key="1">
    <source>
        <dbReference type="ARBA" id="ARBA00022729"/>
    </source>
</evidence>
<dbReference type="RefSeq" id="WP_069680552.1">
    <property type="nucleotide sequence ID" value="NZ_CP017253.2"/>
</dbReference>
<evidence type="ECO:0000313" key="5">
    <source>
        <dbReference type="EMBL" id="AOR24424.1"/>
    </source>
</evidence>
<evidence type="ECO:0000256" key="3">
    <source>
        <dbReference type="SAM" id="Phobius"/>
    </source>
</evidence>
<dbReference type="STRING" id="394958.BGI42_12070"/>
<keyword evidence="3" id="KW-0472">Membrane</keyword>
<name>A0A1D7XM75_9CLOT</name>
<feature type="transmembrane region" description="Helical" evidence="3">
    <location>
        <begin position="23"/>
        <end position="43"/>
    </location>
</feature>
<dbReference type="InterPro" id="IPR011098">
    <property type="entry name" value="G5_dom"/>
</dbReference>
<dbReference type="Gene3D" id="2.20.230.10">
    <property type="entry name" value="Resuscitation-promoting factor rpfb"/>
    <property type="match status" value="1"/>
</dbReference>
<keyword evidence="1" id="KW-0732">Signal</keyword>
<evidence type="ECO:0000256" key="2">
    <source>
        <dbReference type="SAM" id="MobiDB-lite"/>
    </source>
</evidence>
<dbReference type="OrthoDB" id="9797191at2"/>
<keyword evidence="6" id="KW-1185">Reference proteome</keyword>
<dbReference type="EMBL" id="CP017253">
    <property type="protein sequence ID" value="AOR24424.1"/>
    <property type="molecule type" value="Genomic_DNA"/>
</dbReference>
<dbReference type="PANTHER" id="PTHR35788">
    <property type="entry name" value="EXPORTED PROTEIN-RELATED"/>
    <property type="match status" value="1"/>
</dbReference>
<feature type="region of interest" description="Disordered" evidence="2">
    <location>
        <begin position="469"/>
        <end position="509"/>
    </location>
</feature>
<accession>A0A1D7XM75</accession>
<dbReference type="Pfam" id="PF07501">
    <property type="entry name" value="G5"/>
    <property type="match status" value="1"/>
</dbReference>
<keyword evidence="3" id="KW-0812">Transmembrane</keyword>
<feature type="compositionally biased region" description="Pro residues" evidence="2">
    <location>
        <begin position="486"/>
        <end position="496"/>
    </location>
</feature>